<keyword evidence="3" id="KW-1185">Reference proteome</keyword>
<gene>
    <name evidence="2" type="ORF">E2C01_033219</name>
</gene>
<evidence type="ECO:0000313" key="3">
    <source>
        <dbReference type="Proteomes" id="UP000324222"/>
    </source>
</evidence>
<dbReference type="AlphaFoldDB" id="A0A5B7F4Z8"/>
<sequence length="76" mass="8636">MFGLGEGLPQLRGPVTSLKEEPLSSTRAWMQPTMVENTHPRTYFSISEVSRLLLRSFKVPRPFQPRTQPRPDLVAA</sequence>
<evidence type="ECO:0000313" key="2">
    <source>
        <dbReference type="EMBL" id="MPC39674.1"/>
    </source>
</evidence>
<protein>
    <submittedName>
        <fullName evidence="2">Uncharacterized protein</fullName>
    </submittedName>
</protein>
<dbReference type="Proteomes" id="UP000324222">
    <property type="component" value="Unassembled WGS sequence"/>
</dbReference>
<comment type="caution">
    <text evidence="2">The sequence shown here is derived from an EMBL/GenBank/DDBJ whole genome shotgun (WGS) entry which is preliminary data.</text>
</comment>
<evidence type="ECO:0000256" key="1">
    <source>
        <dbReference type="SAM" id="MobiDB-lite"/>
    </source>
</evidence>
<organism evidence="2 3">
    <name type="scientific">Portunus trituberculatus</name>
    <name type="common">Swimming crab</name>
    <name type="synonym">Neptunus trituberculatus</name>
    <dbReference type="NCBI Taxonomy" id="210409"/>
    <lineage>
        <taxon>Eukaryota</taxon>
        <taxon>Metazoa</taxon>
        <taxon>Ecdysozoa</taxon>
        <taxon>Arthropoda</taxon>
        <taxon>Crustacea</taxon>
        <taxon>Multicrustacea</taxon>
        <taxon>Malacostraca</taxon>
        <taxon>Eumalacostraca</taxon>
        <taxon>Eucarida</taxon>
        <taxon>Decapoda</taxon>
        <taxon>Pleocyemata</taxon>
        <taxon>Brachyura</taxon>
        <taxon>Eubrachyura</taxon>
        <taxon>Portunoidea</taxon>
        <taxon>Portunidae</taxon>
        <taxon>Portuninae</taxon>
        <taxon>Portunus</taxon>
    </lineage>
</organism>
<name>A0A5B7F4Z8_PORTR</name>
<accession>A0A5B7F4Z8</accession>
<proteinExistence type="predicted"/>
<dbReference type="EMBL" id="VSRR010004437">
    <property type="protein sequence ID" value="MPC39674.1"/>
    <property type="molecule type" value="Genomic_DNA"/>
</dbReference>
<feature type="region of interest" description="Disordered" evidence="1">
    <location>
        <begin position="1"/>
        <end position="24"/>
    </location>
</feature>
<dbReference type="OrthoDB" id="25246at2759"/>
<reference evidence="2 3" key="1">
    <citation type="submission" date="2019-05" db="EMBL/GenBank/DDBJ databases">
        <title>Another draft genome of Portunus trituberculatus and its Hox gene families provides insights of decapod evolution.</title>
        <authorList>
            <person name="Jeong J.-H."/>
            <person name="Song I."/>
            <person name="Kim S."/>
            <person name="Choi T."/>
            <person name="Kim D."/>
            <person name="Ryu S."/>
            <person name="Kim W."/>
        </authorList>
    </citation>
    <scope>NUCLEOTIDE SEQUENCE [LARGE SCALE GENOMIC DNA]</scope>
    <source>
        <tissue evidence="2">Muscle</tissue>
    </source>
</reference>